<gene>
    <name evidence="2" type="ORF">BDV96DRAFT_649698</name>
</gene>
<name>A0A6A5YY06_9PLEO</name>
<dbReference type="EMBL" id="ML977333">
    <property type="protein sequence ID" value="KAF2111723.1"/>
    <property type="molecule type" value="Genomic_DNA"/>
</dbReference>
<feature type="region of interest" description="Disordered" evidence="1">
    <location>
        <begin position="1"/>
        <end position="110"/>
    </location>
</feature>
<organism evidence="2 3">
    <name type="scientific">Lophiotrema nucula</name>
    <dbReference type="NCBI Taxonomy" id="690887"/>
    <lineage>
        <taxon>Eukaryota</taxon>
        <taxon>Fungi</taxon>
        <taxon>Dikarya</taxon>
        <taxon>Ascomycota</taxon>
        <taxon>Pezizomycotina</taxon>
        <taxon>Dothideomycetes</taxon>
        <taxon>Pleosporomycetidae</taxon>
        <taxon>Pleosporales</taxon>
        <taxon>Lophiotremataceae</taxon>
        <taxon>Lophiotrema</taxon>
    </lineage>
</organism>
<dbReference type="Proteomes" id="UP000799770">
    <property type="component" value="Unassembled WGS sequence"/>
</dbReference>
<feature type="compositionally biased region" description="Basic and acidic residues" evidence="1">
    <location>
        <begin position="60"/>
        <end position="79"/>
    </location>
</feature>
<dbReference type="OrthoDB" id="4357148at2759"/>
<evidence type="ECO:0000313" key="2">
    <source>
        <dbReference type="EMBL" id="KAF2111723.1"/>
    </source>
</evidence>
<reference evidence="2" key="1">
    <citation type="journal article" date="2020" name="Stud. Mycol.">
        <title>101 Dothideomycetes genomes: a test case for predicting lifestyles and emergence of pathogens.</title>
        <authorList>
            <person name="Haridas S."/>
            <person name="Albert R."/>
            <person name="Binder M."/>
            <person name="Bloem J."/>
            <person name="Labutti K."/>
            <person name="Salamov A."/>
            <person name="Andreopoulos B."/>
            <person name="Baker S."/>
            <person name="Barry K."/>
            <person name="Bills G."/>
            <person name="Bluhm B."/>
            <person name="Cannon C."/>
            <person name="Castanera R."/>
            <person name="Culley D."/>
            <person name="Daum C."/>
            <person name="Ezra D."/>
            <person name="Gonzalez J."/>
            <person name="Henrissat B."/>
            <person name="Kuo A."/>
            <person name="Liang C."/>
            <person name="Lipzen A."/>
            <person name="Lutzoni F."/>
            <person name="Magnuson J."/>
            <person name="Mondo S."/>
            <person name="Nolan M."/>
            <person name="Ohm R."/>
            <person name="Pangilinan J."/>
            <person name="Park H.-J."/>
            <person name="Ramirez L."/>
            <person name="Alfaro M."/>
            <person name="Sun H."/>
            <person name="Tritt A."/>
            <person name="Yoshinaga Y."/>
            <person name="Zwiers L.-H."/>
            <person name="Turgeon B."/>
            <person name="Goodwin S."/>
            <person name="Spatafora J."/>
            <person name="Crous P."/>
            <person name="Grigoriev I."/>
        </authorList>
    </citation>
    <scope>NUCLEOTIDE SEQUENCE</scope>
    <source>
        <strain evidence="2">CBS 627.86</strain>
    </source>
</reference>
<feature type="compositionally biased region" description="Acidic residues" evidence="1">
    <location>
        <begin position="45"/>
        <end position="59"/>
    </location>
</feature>
<proteinExistence type="predicted"/>
<evidence type="ECO:0008006" key="4">
    <source>
        <dbReference type="Google" id="ProtNLM"/>
    </source>
</evidence>
<dbReference type="AlphaFoldDB" id="A0A6A5YY06"/>
<accession>A0A6A5YY06</accession>
<sequence>MSADDSYEQQNDRIQGDVPAGDAGDNDYASRTGQSFIPVQKDEAPVEDPIDPETADSDEQLARDDNEAIKQDNIIDSRTRGATKQAGTYAEPGDEEGLPGPEDGTSSGRQ</sequence>
<protein>
    <recommendedName>
        <fullName evidence="4">Histone chaperone domain-containing protein</fullName>
    </recommendedName>
</protein>
<evidence type="ECO:0000256" key="1">
    <source>
        <dbReference type="SAM" id="MobiDB-lite"/>
    </source>
</evidence>
<keyword evidence="3" id="KW-1185">Reference proteome</keyword>
<evidence type="ECO:0000313" key="3">
    <source>
        <dbReference type="Proteomes" id="UP000799770"/>
    </source>
</evidence>